<dbReference type="Gene3D" id="2.60.420.10">
    <property type="entry name" value="Maltose phosphorylase, domain 3"/>
    <property type="match status" value="1"/>
</dbReference>
<reference evidence="2 3" key="1">
    <citation type="submission" date="2021-12" db="EMBL/GenBank/DDBJ databases">
        <title>Discovery of the Pendulisporaceae a myxobacterial family with distinct sporulation behavior and unique specialized metabolism.</title>
        <authorList>
            <person name="Garcia R."/>
            <person name="Popoff A."/>
            <person name="Bader C.D."/>
            <person name="Loehr J."/>
            <person name="Walesch S."/>
            <person name="Walt C."/>
            <person name="Boldt J."/>
            <person name="Bunk B."/>
            <person name="Haeckl F.J.F.P.J."/>
            <person name="Gunesch A.P."/>
            <person name="Birkelbach J."/>
            <person name="Nuebel U."/>
            <person name="Pietschmann T."/>
            <person name="Bach T."/>
            <person name="Mueller R."/>
        </authorList>
    </citation>
    <scope>NUCLEOTIDE SEQUENCE [LARGE SCALE GENOMIC DNA]</scope>
    <source>
        <strain evidence="2 3">MSr11954</strain>
    </source>
</reference>
<dbReference type="InterPro" id="IPR012341">
    <property type="entry name" value="6hp_glycosidase-like_sf"/>
</dbReference>
<evidence type="ECO:0000259" key="1">
    <source>
        <dbReference type="Pfam" id="PF22422"/>
    </source>
</evidence>
<dbReference type="Gene3D" id="1.50.10.10">
    <property type="match status" value="1"/>
</dbReference>
<dbReference type="Pfam" id="PF22422">
    <property type="entry name" value="MGH1-like_GH"/>
    <property type="match status" value="1"/>
</dbReference>
<accession>A0ABZ2M8W9</accession>
<sequence>MFSSGLARYDAAYAKAVSVISSDVVDGKFIAGESWAQVWTRDTSYSIDLGAGLLYPAVAKQTLLGMIENVAGIGEVWVQDRAGHFGGWPNLTDSIVGAQGAWSLYSTTGDQGLLEWSYGITVNTLARAERDVYLADAGLFGGCSSFMESNSGYPIKYMNTKTLLAKTKALSTNLLYYRGYDVAAKMGKLLGKDVRALEAKAARLKDAINLHLWQEDRGYYAYFEDENGVKETRMEGTGESFAILWGVADRRKTRAILASTPSTPSGIPSLWPQYAEWMDYTKGDADYYHNGMVWPFVQGYWGWAATKGKSASRVAHELDRIRYLSEKNDTFQEFYQPETGTPDGSRRQLWSASGYLSMVYHGLMGMSFDPDGITFAPVVPSIFERVTLDSIPYRNMTLNIRVTGSGIHVAKFYLDGRRRDDHRVPAHLTGTHRVSIRMANRSLAEDDGVEP</sequence>
<dbReference type="SUPFAM" id="SSF48208">
    <property type="entry name" value="Six-hairpin glycosidases"/>
    <property type="match status" value="1"/>
</dbReference>
<gene>
    <name evidence="2" type="ORF">LZC94_17250</name>
</gene>
<dbReference type="EMBL" id="CP089984">
    <property type="protein sequence ID" value="WXB18971.1"/>
    <property type="molecule type" value="Genomic_DNA"/>
</dbReference>
<dbReference type="InterPro" id="IPR054491">
    <property type="entry name" value="MGH1-like_GH"/>
</dbReference>
<dbReference type="Proteomes" id="UP001370348">
    <property type="component" value="Chromosome"/>
</dbReference>
<evidence type="ECO:0000313" key="2">
    <source>
        <dbReference type="EMBL" id="WXB18971.1"/>
    </source>
</evidence>
<protein>
    <recommendedName>
        <fullName evidence="1">Mannosylglycerate hydrolase MGH1-like glycoside hydrolase domain-containing protein</fullName>
    </recommendedName>
</protein>
<dbReference type="RefSeq" id="WP_394828596.1">
    <property type="nucleotide sequence ID" value="NZ_CP089984.1"/>
</dbReference>
<dbReference type="InterPro" id="IPR008928">
    <property type="entry name" value="6-hairpin_glycosidase_sf"/>
</dbReference>
<proteinExistence type="predicted"/>
<evidence type="ECO:0000313" key="3">
    <source>
        <dbReference type="Proteomes" id="UP001370348"/>
    </source>
</evidence>
<organism evidence="2 3">
    <name type="scientific">Pendulispora albinea</name>
    <dbReference type="NCBI Taxonomy" id="2741071"/>
    <lineage>
        <taxon>Bacteria</taxon>
        <taxon>Pseudomonadati</taxon>
        <taxon>Myxococcota</taxon>
        <taxon>Myxococcia</taxon>
        <taxon>Myxococcales</taxon>
        <taxon>Sorangiineae</taxon>
        <taxon>Pendulisporaceae</taxon>
        <taxon>Pendulispora</taxon>
    </lineage>
</organism>
<feature type="domain" description="Mannosylglycerate hydrolase MGH1-like glycoside hydrolase" evidence="1">
    <location>
        <begin position="167"/>
        <end position="351"/>
    </location>
</feature>
<name>A0ABZ2M8W9_9BACT</name>
<keyword evidence="3" id="KW-1185">Reference proteome</keyword>